<reference evidence="2" key="1">
    <citation type="journal article" date="2016" name="Nat. Commun.">
        <title>Genome analysis of three Pneumocystis species reveals adaptation mechanisms to life exclusively in mammalian hosts.</title>
        <authorList>
            <person name="Ma L."/>
            <person name="Chen Z."/>
            <person name="Huang D.W."/>
            <person name="Kutty G."/>
            <person name="Ishihara M."/>
            <person name="Wang H."/>
            <person name="Abouelleil A."/>
            <person name="Bishop L."/>
            <person name="Davey E."/>
            <person name="Deng R."/>
            <person name="Deng X."/>
            <person name="Fan L."/>
            <person name="Fantoni G."/>
            <person name="Fitzgerald M."/>
            <person name="Gogineni E."/>
            <person name="Goldberg J.M."/>
            <person name="Handley G."/>
            <person name="Hu X."/>
            <person name="Huber C."/>
            <person name="Jiao X."/>
            <person name="Jones K."/>
            <person name="Levin J.Z."/>
            <person name="Liu Y."/>
            <person name="Macdonald P."/>
            <person name="Melnikov A."/>
            <person name="Raley C."/>
            <person name="Sassi M."/>
            <person name="Sherman B.T."/>
            <person name="Song X."/>
            <person name="Sykes S."/>
            <person name="Tran B."/>
            <person name="Walsh L."/>
            <person name="Xia Y."/>
            <person name="Yang J."/>
            <person name="Young S."/>
            <person name="Zeng Q."/>
            <person name="Zheng X."/>
            <person name="Stephens R."/>
            <person name="Nusbaum C."/>
            <person name="Birren B.W."/>
            <person name="Azadi P."/>
            <person name="Lempicki R.A."/>
            <person name="Cuomo C.A."/>
            <person name="Kovacs J.A."/>
        </authorList>
    </citation>
    <scope>NUCLEOTIDE SEQUENCE [LARGE SCALE GENOMIC DNA]</scope>
    <source>
        <strain evidence="2">B123</strain>
    </source>
</reference>
<gene>
    <name evidence="1" type="ORF">PNEG_04265</name>
</gene>
<organism evidence="1 2">
    <name type="scientific">Pneumocystis murina (strain B123)</name>
    <name type="common">Mouse pneumocystis pneumonia agent</name>
    <name type="synonym">Pneumocystis carinii f. sp. muris</name>
    <dbReference type="NCBI Taxonomy" id="1069680"/>
    <lineage>
        <taxon>Eukaryota</taxon>
        <taxon>Fungi</taxon>
        <taxon>Dikarya</taxon>
        <taxon>Ascomycota</taxon>
        <taxon>Taphrinomycotina</taxon>
        <taxon>Pneumocystomycetes</taxon>
        <taxon>Pneumocystaceae</taxon>
        <taxon>Pneumocystis</taxon>
    </lineage>
</organism>
<sequence>MGKQKNSKKKYDPITKLLYWLLANQPADLPFILCKLIIIANSNNEYFKVHPLVLRILEKFRLIKFYHQILSIL</sequence>
<accession>A0A0W4ZX28</accession>
<dbReference type="RefSeq" id="XP_019613397.1">
    <property type="nucleotide sequence ID" value="XM_019757788.1"/>
</dbReference>
<dbReference type="Proteomes" id="UP000011958">
    <property type="component" value="Unassembled WGS sequence"/>
</dbReference>
<dbReference type="AlphaFoldDB" id="A0A0W4ZX28"/>
<evidence type="ECO:0000313" key="2">
    <source>
        <dbReference type="Proteomes" id="UP000011958"/>
    </source>
</evidence>
<evidence type="ECO:0000313" key="1">
    <source>
        <dbReference type="EMBL" id="KTW32928.1"/>
    </source>
</evidence>
<proteinExistence type="predicted"/>
<comment type="caution">
    <text evidence="1">The sequence shown here is derived from an EMBL/GenBank/DDBJ whole genome shotgun (WGS) entry which is preliminary data.</text>
</comment>
<keyword evidence="2" id="KW-1185">Reference proteome</keyword>
<name>A0A0W4ZX28_PNEMU</name>
<dbReference type="GeneID" id="30671560"/>
<dbReference type="EMBL" id="AFWA02000003">
    <property type="protein sequence ID" value="KTW32928.1"/>
    <property type="molecule type" value="Genomic_DNA"/>
</dbReference>
<dbReference type="VEuPathDB" id="FungiDB:PNEG_04265"/>
<protein>
    <submittedName>
        <fullName evidence="1">Uncharacterized protein</fullName>
    </submittedName>
</protein>